<feature type="transmembrane region" description="Helical" evidence="2">
    <location>
        <begin position="385"/>
        <end position="402"/>
    </location>
</feature>
<dbReference type="Proteomes" id="UP000834611">
    <property type="component" value="Unassembled WGS sequence"/>
</dbReference>
<comment type="caution">
    <text evidence="5">The sequence shown here is derived from an EMBL/GenBank/DDBJ whole genome shotgun (WGS) entry which is preliminary data.</text>
</comment>
<organism evidence="5 6">
    <name type="scientific">Providencia rettgeri</name>
    <dbReference type="NCBI Taxonomy" id="587"/>
    <lineage>
        <taxon>Bacteria</taxon>
        <taxon>Pseudomonadati</taxon>
        <taxon>Pseudomonadota</taxon>
        <taxon>Gammaproteobacteria</taxon>
        <taxon>Enterobacterales</taxon>
        <taxon>Morganellaceae</taxon>
        <taxon>Providencia</taxon>
    </lineage>
</organism>
<keyword evidence="2" id="KW-0812">Transmembrane</keyword>
<dbReference type="SUPFAM" id="SSF46565">
    <property type="entry name" value="Chaperone J-domain"/>
    <property type="match status" value="1"/>
</dbReference>
<keyword evidence="2" id="KW-0472">Membrane</keyword>
<dbReference type="InterPro" id="IPR036869">
    <property type="entry name" value="J_dom_sf"/>
</dbReference>
<evidence type="ECO:0000259" key="3">
    <source>
        <dbReference type="PROSITE" id="PS50076"/>
    </source>
</evidence>
<proteinExistence type="predicted"/>
<feature type="transmembrane region" description="Helical" evidence="2">
    <location>
        <begin position="438"/>
        <end position="461"/>
    </location>
</feature>
<sequence length="472" mass="53955">MDMWQILGIPFTHDEKEIRRAYAKQLKKYRPDTHPKEYQQLREAFENAKNVSSYQVSSQPEVASEDESYGEAVLLNDHTGYQDIYFSDWLSNTFVADEPLPAIAVAETVYTQDEIDTVASLIVENESKGKAALSFLWAHVMEKGNLHIFAQFHKDFAKALSQQQGLMESTVDCASELLNWQLNDYNSDSVVPMFIQEGIQNQLRKTAVERAWQDCEIEASHKYSISAFTMQFLIGKQAEVTGWMRLVPGVLDLLMKQYQQLIQNYPELADRVNPAVAAFFSQPRVCFSLSHLFLLMFWGSIFCIAAPSPDIDNRVIIAVAMIFIFYLYLSDALLFFFLNKNKDTSGAIFLLLDFLFSIMVLTGIYVFIMSVIADVVNITIKGGDNQVGTIMFSGMFLLMIIWQIVPKTKGIPKLRLPGITVSRIFGFPWIFLKWFNSWWITLTWGLLIYIILELTLIGALLKISEVINHGLW</sequence>
<dbReference type="Gene3D" id="1.10.287.110">
    <property type="entry name" value="DnaJ domain"/>
    <property type="match status" value="1"/>
</dbReference>
<feature type="transmembrane region" description="Helical" evidence="2">
    <location>
        <begin position="315"/>
        <end position="338"/>
    </location>
</feature>
<gene>
    <name evidence="5" type="ORF">CHI95_21475</name>
    <name evidence="4" type="ORF">GHA_02398</name>
</gene>
<feature type="domain" description="J" evidence="3">
    <location>
        <begin position="2"/>
        <end position="70"/>
    </location>
</feature>
<dbReference type="EMBL" id="NOWC01000035">
    <property type="protein sequence ID" value="OZS72546.1"/>
    <property type="molecule type" value="Genomic_DNA"/>
</dbReference>
<reference evidence="4" key="2">
    <citation type="submission" date="2020-05" db="EMBL/GenBank/DDBJ databases">
        <authorList>
            <person name="Delgado-Blas J."/>
        </authorList>
    </citation>
    <scope>NUCLEOTIDE SEQUENCE</scope>
    <source>
        <strain evidence="4">BB1453</strain>
    </source>
</reference>
<keyword evidence="1" id="KW-0143">Chaperone</keyword>
<dbReference type="EMBL" id="CAHPSF010000005">
    <property type="protein sequence ID" value="CAB5697869.1"/>
    <property type="molecule type" value="Genomic_DNA"/>
</dbReference>
<keyword evidence="2" id="KW-1133">Transmembrane helix</keyword>
<name>A0A264VMG4_PRORE</name>
<evidence type="ECO:0000256" key="2">
    <source>
        <dbReference type="SAM" id="Phobius"/>
    </source>
</evidence>
<dbReference type="InterPro" id="IPR001623">
    <property type="entry name" value="DnaJ_domain"/>
</dbReference>
<dbReference type="RefSeq" id="WP_094962895.1">
    <property type="nucleotide sequence ID" value="NZ_ABDWLN020000045.1"/>
</dbReference>
<evidence type="ECO:0000256" key="1">
    <source>
        <dbReference type="ARBA" id="ARBA00023186"/>
    </source>
</evidence>
<dbReference type="AlphaFoldDB" id="A0A264VMG4"/>
<accession>A0A264VMG4</accession>
<dbReference type="PROSITE" id="PS50076">
    <property type="entry name" value="DNAJ_2"/>
    <property type="match status" value="1"/>
</dbReference>
<dbReference type="SMART" id="SM00271">
    <property type="entry name" value="DnaJ"/>
    <property type="match status" value="1"/>
</dbReference>
<protein>
    <submittedName>
        <fullName evidence="4">Chaperone protein DnaJ</fullName>
    </submittedName>
</protein>
<dbReference type="Pfam" id="PF00226">
    <property type="entry name" value="DnaJ"/>
    <property type="match status" value="1"/>
</dbReference>
<dbReference type="CDD" id="cd06257">
    <property type="entry name" value="DnaJ"/>
    <property type="match status" value="1"/>
</dbReference>
<evidence type="ECO:0000313" key="6">
    <source>
        <dbReference type="Proteomes" id="UP000216001"/>
    </source>
</evidence>
<evidence type="ECO:0000313" key="5">
    <source>
        <dbReference type="EMBL" id="OZS72546.1"/>
    </source>
</evidence>
<feature type="transmembrane region" description="Helical" evidence="2">
    <location>
        <begin position="350"/>
        <end position="373"/>
    </location>
</feature>
<dbReference type="Proteomes" id="UP000216001">
    <property type="component" value="Unassembled WGS sequence"/>
</dbReference>
<feature type="transmembrane region" description="Helical" evidence="2">
    <location>
        <begin position="289"/>
        <end position="309"/>
    </location>
</feature>
<reference evidence="5 6" key="1">
    <citation type="submission" date="2017-07" db="EMBL/GenBank/DDBJ databases">
        <title>blaIMP-27 on transferable plasmids in Proteus mirabilis and Providencia rettgeri.</title>
        <authorList>
            <person name="Potter R."/>
        </authorList>
    </citation>
    <scope>NUCLEOTIDE SEQUENCE [LARGE SCALE GENOMIC DNA]</scope>
    <source>
        <strain evidence="5 6">PR1</strain>
    </source>
</reference>
<evidence type="ECO:0000313" key="4">
    <source>
        <dbReference type="EMBL" id="CAB5697869.1"/>
    </source>
</evidence>